<protein>
    <recommendedName>
        <fullName evidence="1">Nitroreductase domain-containing protein</fullName>
    </recommendedName>
</protein>
<gene>
    <name evidence="2" type="ORF">W822_00260</name>
</gene>
<comment type="caution">
    <text evidence="2">The sequence shown here is derived from an EMBL/GenBank/DDBJ whole genome shotgun (WGS) entry which is preliminary data.</text>
</comment>
<evidence type="ECO:0000313" key="3">
    <source>
        <dbReference type="Proteomes" id="UP000018733"/>
    </source>
</evidence>
<dbReference type="AlphaFoldDB" id="V8QYZ7"/>
<dbReference type="OrthoDB" id="9773807at2"/>
<dbReference type="CDD" id="cd02142">
    <property type="entry name" value="McbC_SagB-like_oxidoreductase"/>
    <property type="match status" value="1"/>
</dbReference>
<dbReference type="InterPro" id="IPR052544">
    <property type="entry name" value="Bacteriocin_Proc_Enz"/>
</dbReference>
<dbReference type="eggNOG" id="COG0778">
    <property type="taxonomic scope" value="Bacteria"/>
</dbReference>
<dbReference type="GO" id="GO:0016491">
    <property type="term" value="F:oxidoreductase activity"/>
    <property type="evidence" value="ECO:0007669"/>
    <property type="project" value="InterPro"/>
</dbReference>
<dbReference type="Gene3D" id="3.40.109.10">
    <property type="entry name" value="NADH Oxidase"/>
    <property type="match status" value="1"/>
</dbReference>
<dbReference type="STRING" id="1424334.W822_00260"/>
<dbReference type="SUPFAM" id="SSF55469">
    <property type="entry name" value="FMN-dependent nitroreductase-like"/>
    <property type="match status" value="1"/>
</dbReference>
<dbReference type="Proteomes" id="UP000018733">
    <property type="component" value="Unassembled WGS sequence"/>
</dbReference>
<dbReference type="InterPro" id="IPR029479">
    <property type="entry name" value="Nitroreductase"/>
</dbReference>
<dbReference type="PANTHER" id="PTHR43745:SF2">
    <property type="entry name" value="NITROREDUCTASE MJ1384-RELATED"/>
    <property type="match status" value="1"/>
</dbReference>
<reference evidence="2 3" key="1">
    <citation type="journal article" date="2014" name="Genome Announc.">
        <title>Draft Genome Sequence of Advenella kashmirensis Strain W13003, a Polycyclic Aromatic Hydrocarbon-Degrading Bacterium.</title>
        <authorList>
            <person name="Wang X."/>
            <person name="Jin D."/>
            <person name="Zhou L."/>
            <person name="Wu L."/>
            <person name="An W."/>
            <person name="Zhao L."/>
        </authorList>
    </citation>
    <scope>NUCLEOTIDE SEQUENCE [LARGE SCALE GENOMIC DNA]</scope>
    <source>
        <strain evidence="2 3">W13003</strain>
    </source>
</reference>
<dbReference type="Pfam" id="PF00881">
    <property type="entry name" value="Nitroreductase"/>
    <property type="match status" value="1"/>
</dbReference>
<dbReference type="PANTHER" id="PTHR43745">
    <property type="entry name" value="NITROREDUCTASE MJ1384-RELATED"/>
    <property type="match status" value="1"/>
</dbReference>
<evidence type="ECO:0000259" key="1">
    <source>
        <dbReference type="Pfam" id="PF00881"/>
    </source>
</evidence>
<keyword evidence="3" id="KW-1185">Reference proteome</keyword>
<feature type="domain" description="Nitroreductase" evidence="1">
    <location>
        <begin position="17"/>
        <end position="199"/>
    </location>
</feature>
<dbReference type="RefSeq" id="WP_024003125.1">
    <property type="nucleotide sequence ID" value="NZ_KI650979.1"/>
</dbReference>
<dbReference type="PATRIC" id="fig|1424334.3.peg.53"/>
<evidence type="ECO:0000313" key="2">
    <source>
        <dbReference type="EMBL" id="ETF04618.1"/>
    </source>
</evidence>
<sequence length="203" mass="21832">MTGPLSEQERTLLYSLIARRRSVRDYDDSAIQQQTLMRMLDGAQGVTDQDGGRGAPSAHALHPLGLTVIARRIQDLAPAIYGFDPDNHQLNRQAELPAAGSLLQVSLADDVWLESAAAIIVITADHERALRHFADQQSDGQRGARYIDVEAGAVAQSLYLATLVEGLGGVLVMGVDDQALARLLPLPSGHRAVALFCLGQCRS</sequence>
<accession>V8QYZ7</accession>
<dbReference type="EMBL" id="AYXT01000001">
    <property type="protein sequence ID" value="ETF04618.1"/>
    <property type="molecule type" value="Genomic_DNA"/>
</dbReference>
<proteinExistence type="predicted"/>
<organism evidence="2 3">
    <name type="scientific">Advenella kashmirensis W13003</name>
    <dbReference type="NCBI Taxonomy" id="1424334"/>
    <lineage>
        <taxon>Bacteria</taxon>
        <taxon>Pseudomonadati</taxon>
        <taxon>Pseudomonadota</taxon>
        <taxon>Betaproteobacteria</taxon>
        <taxon>Burkholderiales</taxon>
        <taxon>Alcaligenaceae</taxon>
    </lineage>
</organism>
<dbReference type="HOGENOM" id="CLU_059362_3_1_4"/>
<dbReference type="InterPro" id="IPR000415">
    <property type="entry name" value="Nitroreductase-like"/>
</dbReference>
<name>V8QYZ7_9BURK</name>